<evidence type="ECO:0000313" key="2">
    <source>
        <dbReference type="Proteomes" id="UP000215914"/>
    </source>
</evidence>
<gene>
    <name evidence="1" type="ORF">HanXRQr2_Chr06g0244801</name>
</gene>
<dbReference type="EMBL" id="MNCJ02000321">
    <property type="protein sequence ID" value="KAF5801157.1"/>
    <property type="molecule type" value="Genomic_DNA"/>
</dbReference>
<proteinExistence type="predicted"/>
<comment type="caution">
    <text evidence="1">The sequence shown here is derived from an EMBL/GenBank/DDBJ whole genome shotgun (WGS) entry which is preliminary data.</text>
</comment>
<dbReference type="Gramene" id="mRNA:HanXRQr2_Chr06g0244801">
    <property type="protein sequence ID" value="mRNA:HanXRQr2_Chr06g0244801"/>
    <property type="gene ID" value="HanXRQr2_Chr06g0244801"/>
</dbReference>
<organism evidence="1 2">
    <name type="scientific">Helianthus annuus</name>
    <name type="common">Common sunflower</name>
    <dbReference type="NCBI Taxonomy" id="4232"/>
    <lineage>
        <taxon>Eukaryota</taxon>
        <taxon>Viridiplantae</taxon>
        <taxon>Streptophyta</taxon>
        <taxon>Embryophyta</taxon>
        <taxon>Tracheophyta</taxon>
        <taxon>Spermatophyta</taxon>
        <taxon>Magnoliopsida</taxon>
        <taxon>eudicotyledons</taxon>
        <taxon>Gunneridae</taxon>
        <taxon>Pentapetalae</taxon>
        <taxon>asterids</taxon>
        <taxon>campanulids</taxon>
        <taxon>Asterales</taxon>
        <taxon>Asteraceae</taxon>
        <taxon>Asteroideae</taxon>
        <taxon>Heliantheae alliance</taxon>
        <taxon>Heliantheae</taxon>
        <taxon>Helianthus</taxon>
    </lineage>
</organism>
<evidence type="ECO:0000313" key="1">
    <source>
        <dbReference type="EMBL" id="KAF5801157.1"/>
    </source>
</evidence>
<dbReference type="AlphaFoldDB" id="A0A9K3NI02"/>
<keyword evidence="2" id="KW-1185">Reference proteome</keyword>
<reference evidence="1" key="2">
    <citation type="submission" date="2020-06" db="EMBL/GenBank/DDBJ databases">
        <title>Helianthus annuus Genome sequencing and assembly Release 2.</title>
        <authorList>
            <person name="Gouzy J."/>
            <person name="Langlade N."/>
            <person name="Munos S."/>
        </authorList>
    </citation>
    <scope>NUCLEOTIDE SEQUENCE</scope>
    <source>
        <tissue evidence="1">Leaves</tissue>
    </source>
</reference>
<name>A0A9K3NI02_HELAN</name>
<dbReference type="Proteomes" id="UP000215914">
    <property type="component" value="Unassembled WGS sequence"/>
</dbReference>
<reference evidence="1" key="1">
    <citation type="journal article" date="2017" name="Nature">
        <title>The sunflower genome provides insights into oil metabolism, flowering and Asterid evolution.</title>
        <authorList>
            <person name="Badouin H."/>
            <person name="Gouzy J."/>
            <person name="Grassa C.J."/>
            <person name="Murat F."/>
            <person name="Staton S.E."/>
            <person name="Cottret L."/>
            <person name="Lelandais-Briere C."/>
            <person name="Owens G.L."/>
            <person name="Carrere S."/>
            <person name="Mayjonade B."/>
            <person name="Legrand L."/>
            <person name="Gill N."/>
            <person name="Kane N.C."/>
            <person name="Bowers J.E."/>
            <person name="Hubner S."/>
            <person name="Bellec A."/>
            <person name="Berard A."/>
            <person name="Berges H."/>
            <person name="Blanchet N."/>
            <person name="Boniface M.C."/>
            <person name="Brunel D."/>
            <person name="Catrice O."/>
            <person name="Chaidir N."/>
            <person name="Claudel C."/>
            <person name="Donnadieu C."/>
            <person name="Faraut T."/>
            <person name="Fievet G."/>
            <person name="Helmstetter N."/>
            <person name="King M."/>
            <person name="Knapp S.J."/>
            <person name="Lai Z."/>
            <person name="Le Paslier M.C."/>
            <person name="Lippi Y."/>
            <person name="Lorenzon L."/>
            <person name="Mandel J.R."/>
            <person name="Marage G."/>
            <person name="Marchand G."/>
            <person name="Marquand E."/>
            <person name="Bret-Mestries E."/>
            <person name="Morien E."/>
            <person name="Nambeesan S."/>
            <person name="Nguyen T."/>
            <person name="Pegot-Espagnet P."/>
            <person name="Pouilly N."/>
            <person name="Raftis F."/>
            <person name="Sallet E."/>
            <person name="Schiex T."/>
            <person name="Thomas J."/>
            <person name="Vandecasteele C."/>
            <person name="Vares D."/>
            <person name="Vear F."/>
            <person name="Vautrin S."/>
            <person name="Crespi M."/>
            <person name="Mangin B."/>
            <person name="Burke J.M."/>
            <person name="Salse J."/>
            <person name="Munos S."/>
            <person name="Vincourt P."/>
            <person name="Rieseberg L.H."/>
            <person name="Langlade N.B."/>
        </authorList>
    </citation>
    <scope>NUCLEOTIDE SEQUENCE</scope>
    <source>
        <tissue evidence="1">Leaves</tissue>
    </source>
</reference>
<sequence>MITGKVNTTYKRTIRKKQKAKSTMKTIYQFTNPIKHKKKSYLNNTN</sequence>
<protein>
    <submittedName>
        <fullName evidence="1">Uncharacterized protein</fullName>
    </submittedName>
</protein>
<accession>A0A9K3NI02</accession>